<organism evidence="2 3">
    <name type="scientific">Cinchona calisaya</name>
    <dbReference type="NCBI Taxonomy" id="153742"/>
    <lineage>
        <taxon>Eukaryota</taxon>
        <taxon>Viridiplantae</taxon>
        <taxon>Streptophyta</taxon>
        <taxon>Embryophyta</taxon>
        <taxon>Tracheophyta</taxon>
        <taxon>Spermatophyta</taxon>
        <taxon>Magnoliopsida</taxon>
        <taxon>eudicotyledons</taxon>
        <taxon>Gunneridae</taxon>
        <taxon>Pentapetalae</taxon>
        <taxon>asterids</taxon>
        <taxon>lamiids</taxon>
        <taxon>Gentianales</taxon>
        <taxon>Rubiaceae</taxon>
        <taxon>Cinchonoideae</taxon>
        <taxon>Cinchoneae</taxon>
        <taxon>Cinchona</taxon>
    </lineage>
</organism>
<dbReference type="Proteomes" id="UP001630127">
    <property type="component" value="Unassembled WGS sequence"/>
</dbReference>
<feature type="region of interest" description="Disordered" evidence="1">
    <location>
        <begin position="1"/>
        <end position="23"/>
    </location>
</feature>
<name>A0ABD2YUB5_9GENT</name>
<evidence type="ECO:0000313" key="2">
    <source>
        <dbReference type="EMBL" id="KAL3510944.1"/>
    </source>
</evidence>
<protein>
    <recommendedName>
        <fullName evidence="4">DNA-directed RNA polymerase</fullName>
    </recommendedName>
</protein>
<evidence type="ECO:0000313" key="3">
    <source>
        <dbReference type="Proteomes" id="UP001630127"/>
    </source>
</evidence>
<dbReference type="EMBL" id="JBJUIK010000012">
    <property type="protein sequence ID" value="KAL3510944.1"/>
    <property type="molecule type" value="Genomic_DNA"/>
</dbReference>
<evidence type="ECO:0000256" key="1">
    <source>
        <dbReference type="SAM" id="MobiDB-lite"/>
    </source>
</evidence>
<reference evidence="2 3" key="1">
    <citation type="submission" date="2024-11" db="EMBL/GenBank/DDBJ databases">
        <title>A near-complete genome assembly of Cinchona calisaya.</title>
        <authorList>
            <person name="Lian D.C."/>
            <person name="Zhao X.W."/>
            <person name="Wei L."/>
        </authorList>
    </citation>
    <scope>NUCLEOTIDE SEQUENCE [LARGE SCALE GENOMIC DNA]</scope>
    <source>
        <tissue evidence="2">Nenye</tissue>
    </source>
</reference>
<dbReference type="AlphaFoldDB" id="A0ABD2YUB5"/>
<dbReference type="SUPFAM" id="SSF64484">
    <property type="entry name" value="beta and beta-prime subunits of DNA dependent RNA-polymerase"/>
    <property type="match status" value="1"/>
</dbReference>
<evidence type="ECO:0008006" key="4">
    <source>
        <dbReference type="Google" id="ProtNLM"/>
    </source>
</evidence>
<feature type="compositionally biased region" description="Basic and acidic residues" evidence="1">
    <location>
        <begin position="1"/>
        <end position="10"/>
    </location>
</feature>
<proteinExistence type="predicted"/>
<gene>
    <name evidence="2" type="ORF">ACH5RR_030345</name>
</gene>
<comment type="caution">
    <text evidence="2">The sequence shown here is derived from an EMBL/GenBank/DDBJ whole genome shotgun (WGS) entry which is preliminary data.</text>
</comment>
<dbReference type="Gene3D" id="3.90.1100.10">
    <property type="match status" value="1"/>
</dbReference>
<sequence>MGASNTKKDPGIGSSKDNSANGSLPMDIDDIDFDDLDDMMNSITLQELGKNFLKKFCKKAATAFFDRYGLISHQINSYNNFIKYGIQEVFDSVGEIRGEDDWRYASVKFGKVILAKPNFWTVDKFVGEGGKEYLV</sequence>
<accession>A0ABD2YUB5</accession>
<keyword evidence="3" id="KW-1185">Reference proteome</keyword>